<comment type="caution">
    <text evidence="1">The sequence shown here is derived from an EMBL/GenBank/DDBJ whole genome shotgun (WGS) entry which is preliminary data.</text>
</comment>
<name>A0AAV6U433_9ARAC</name>
<dbReference type="EMBL" id="JAFNEN010000653">
    <property type="protein sequence ID" value="KAG8179025.1"/>
    <property type="molecule type" value="Genomic_DNA"/>
</dbReference>
<keyword evidence="2" id="KW-1185">Reference proteome</keyword>
<evidence type="ECO:0000313" key="1">
    <source>
        <dbReference type="EMBL" id="KAG8179025.1"/>
    </source>
</evidence>
<sequence length="82" mass="9460">MFYGITITDLWRLAFSVAEELKISHNFNKDSQMAVLDNHEATFPWTATHSAARITSTFCRYLLTQNPATRCVLLCSTEKRFQ</sequence>
<protein>
    <submittedName>
        <fullName evidence="1">Uncharacterized protein</fullName>
    </submittedName>
</protein>
<evidence type="ECO:0000313" key="2">
    <source>
        <dbReference type="Proteomes" id="UP000827092"/>
    </source>
</evidence>
<organism evidence="1 2">
    <name type="scientific">Oedothorax gibbosus</name>
    <dbReference type="NCBI Taxonomy" id="931172"/>
    <lineage>
        <taxon>Eukaryota</taxon>
        <taxon>Metazoa</taxon>
        <taxon>Ecdysozoa</taxon>
        <taxon>Arthropoda</taxon>
        <taxon>Chelicerata</taxon>
        <taxon>Arachnida</taxon>
        <taxon>Araneae</taxon>
        <taxon>Araneomorphae</taxon>
        <taxon>Entelegynae</taxon>
        <taxon>Araneoidea</taxon>
        <taxon>Linyphiidae</taxon>
        <taxon>Erigoninae</taxon>
        <taxon>Oedothorax</taxon>
    </lineage>
</organism>
<dbReference type="Proteomes" id="UP000827092">
    <property type="component" value="Unassembled WGS sequence"/>
</dbReference>
<dbReference type="AlphaFoldDB" id="A0AAV6U433"/>
<accession>A0AAV6U433</accession>
<proteinExistence type="predicted"/>
<gene>
    <name evidence="1" type="ORF">JTE90_011972</name>
</gene>
<reference evidence="1 2" key="1">
    <citation type="journal article" date="2022" name="Nat. Ecol. Evol.">
        <title>A masculinizing supergene underlies an exaggerated male reproductive morph in a spider.</title>
        <authorList>
            <person name="Hendrickx F."/>
            <person name="De Corte Z."/>
            <person name="Sonet G."/>
            <person name="Van Belleghem S.M."/>
            <person name="Kostlbacher S."/>
            <person name="Vangestel C."/>
        </authorList>
    </citation>
    <scope>NUCLEOTIDE SEQUENCE [LARGE SCALE GENOMIC DNA]</scope>
    <source>
        <strain evidence="1">W744_W776</strain>
    </source>
</reference>